<proteinExistence type="inferred from homology"/>
<keyword evidence="3 5" id="KW-0949">S-adenosyl-L-methionine</keyword>
<dbReference type="GO" id="GO:0032259">
    <property type="term" value="P:methylation"/>
    <property type="evidence" value="ECO:0007669"/>
    <property type="project" value="UniProtKB-KW"/>
</dbReference>
<dbReference type="InterPro" id="IPR029063">
    <property type="entry name" value="SAM-dependent_MTases_sf"/>
</dbReference>
<reference evidence="7 8" key="1">
    <citation type="submission" date="2024-07" db="EMBL/GenBank/DDBJ databases">
        <title>Draft Genome Sequence of Ferrimicrobium acidiphilum Strain YE2023, Isolated from a Pulp of Bioleach Reactor.</title>
        <authorList>
            <person name="Elkina Y.A."/>
            <person name="Bulaeva A.G."/>
            <person name="Beletsky A.V."/>
            <person name="Mardanov A.V."/>
        </authorList>
    </citation>
    <scope>NUCLEOTIDE SEQUENCE [LARGE SCALE GENOMIC DNA]</scope>
    <source>
        <strain evidence="7 8">YE2023</strain>
    </source>
</reference>
<dbReference type="InterPro" id="IPR019874">
    <property type="entry name" value="RF_methyltr_PrmC"/>
</dbReference>
<sequence>MIAESHRASQPEHLRVGLPQPRVIERWLCQALDRQGVIDPHERRAMLTDLYDRLECGEPLQYVLGTWQFRWIELRVDRRALIPRPETELMVEWILAELAGRESPRVLELGTGTGAIAAALAHELPSVSVVATDVSADALALAQDNIVSLRLNRCIDLRQGSWWEAVEEHERFDLICSNPPYIADTEWNSLDPMVRDWEPRRALTAGPTGLECYEVIFHEARGRLGGQQGAVVLEIGSSQGFNVRRLAIDAGFDDVVIHKDLAGRDRFLVARFR</sequence>
<dbReference type="NCBIfam" id="TIGR00536">
    <property type="entry name" value="hemK_fam"/>
    <property type="match status" value="1"/>
</dbReference>
<dbReference type="HAMAP" id="MF_02126">
    <property type="entry name" value="RF_methyltr_PrmC"/>
    <property type="match status" value="1"/>
</dbReference>
<comment type="similarity">
    <text evidence="5">Belongs to the protein N5-glutamine methyltransferase family. PrmC subfamily.</text>
</comment>
<evidence type="ECO:0000256" key="1">
    <source>
        <dbReference type="ARBA" id="ARBA00022603"/>
    </source>
</evidence>
<keyword evidence="2 5" id="KW-0808">Transferase</keyword>
<evidence type="ECO:0000256" key="5">
    <source>
        <dbReference type="HAMAP-Rule" id="MF_02126"/>
    </source>
</evidence>
<dbReference type="EC" id="2.1.1.297" evidence="5"/>
<evidence type="ECO:0000256" key="3">
    <source>
        <dbReference type="ARBA" id="ARBA00022691"/>
    </source>
</evidence>
<dbReference type="PANTHER" id="PTHR18895:SF74">
    <property type="entry name" value="MTRF1L RELEASE FACTOR GLUTAMINE METHYLTRANSFERASE"/>
    <property type="match status" value="1"/>
</dbReference>
<keyword evidence="1 5" id="KW-0489">Methyltransferase</keyword>
<evidence type="ECO:0000313" key="8">
    <source>
        <dbReference type="Proteomes" id="UP001560267"/>
    </source>
</evidence>
<feature type="binding site" evidence="5">
    <location>
        <position position="133"/>
    </location>
    <ligand>
        <name>S-adenosyl-L-methionine</name>
        <dbReference type="ChEBI" id="CHEBI:59789"/>
    </ligand>
</feature>
<dbReference type="CDD" id="cd02440">
    <property type="entry name" value="AdoMet_MTases"/>
    <property type="match status" value="1"/>
</dbReference>
<dbReference type="PANTHER" id="PTHR18895">
    <property type="entry name" value="HEMK METHYLTRANSFERASE"/>
    <property type="match status" value="1"/>
</dbReference>
<accession>A0ABV3Y225</accession>
<evidence type="ECO:0000259" key="6">
    <source>
        <dbReference type="Pfam" id="PF05175"/>
    </source>
</evidence>
<dbReference type="Pfam" id="PF05175">
    <property type="entry name" value="MTS"/>
    <property type="match status" value="1"/>
</dbReference>
<dbReference type="SUPFAM" id="SSF53335">
    <property type="entry name" value="S-adenosyl-L-methionine-dependent methyltransferases"/>
    <property type="match status" value="1"/>
</dbReference>
<evidence type="ECO:0000256" key="4">
    <source>
        <dbReference type="ARBA" id="ARBA00048391"/>
    </source>
</evidence>
<dbReference type="InterPro" id="IPR050320">
    <property type="entry name" value="N5-glutamine_MTase"/>
</dbReference>
<organism evidence="7 8">
    <name type="scientific">Ferrimicrobium acidiphilum</name>
    <dbReference type="NCBI Taxonomy" id="121039"/>
    <lineage>
        <taxon>Bacteria</taxon>
        <taxon>Bacillati</taxon>
        <taxon>Actinomycetota</taxon>
        <taxon>Acidimicrobiia</taxon>
        <taxon>Acidimicrobiales</taxon>
        <taxon>Acidimicrobiaceae</taxon>
        <taxon>Ferrimicrobium</taxon>
    </lineage>
</organism>
<dbReference type="Gene3D" id="3.40.50.150">
    <property type="entry name" value="Vaccinia Virus protein VP39"/>
    <property type="match status" value="1"/>
</dbReference>
<feature type="domain" description="Methyltransferase small" evidence="6">
    <location>
        <begin position="94"/>
        <end position="186"/>
    </location>
</feature>
<dbReference type="Proteomes" id="UP001560267">
    <property type="component" value="Unassembled WGS sequence"/>
</dbReference>
<comment type="catalytic activity">
    <reaction evidence="4 5">
        <text>L-glutaminyl-[peptide chain release factor] + S-adenosyl-L-methionine = N(5)-methyl-L-glutaminyl-[peptide chain release factor] + S-adenosyl-L-homocysteine + H(+)</text>
        <dbReference type="Rhea" id="RHEA:42896"/>
        <dbReference type="Rhea" id="RHEA-COMP:10271"/>
        <dbReference type="Rhea" id="RHEA-COMP:10272"/>
        <dbReference type="ChEBI" id="CHEBI:15378"/>
        <dbReference type="ChEBI" id="CHEBI:30011"/>
        <dbReference type="ChEBI" id="CHEBI:57856"/>
        <dbReference type="ChEBI" id="CHEBI:59789"/>
        <dbReference type="ChEBI" id="CHEBI:61891"/>
        <dbReference type="EC" id="2.1.1.297"/>
    </reaction>
</comment>
<comment type="caution">
    <text evidence="7">The sequence shown here is derived from an EMBL/GenBank/DDBJ whole genome shotgun (WGS) entry which is preliminary data.</text>
</comment>
<feature type="binding site" evidence="5">
    <location>
        <position position="178"/>
    </location>
    <ligand>
        <name>S-adenosyl-L-methionine</name>
        <dbReference type="ChEBI" id="CHEBI:59789"/>
    </ligand>
</feature>
<dbReference type="EMBL" id="JBFSHR010000020">
    <property type="protein sequence ID" value="MEX6429622.1"/>
    <property type="molecule type" value="Genomic_DNA"/>
</dbReference>
<feature type="binding site" evidence="5">
    <location>
        <position position="162"/>
    </location>
    <ligand>
        <name>S-adenosyl-L-methionine</name>
        <dbReference type="ChEBI" id="CHEBI:59789"/>
    </ligand>
</feature>
<dbReference type="NCBIfam" id="TIGR03534">
    <property type="entry name" value="RF_mod_PrmC"/>
    <property type="match status" value="1"/>
</dbReference>
<evidence type="ECO:0000256" key="2">
    <source>
        <dbReference type="ARBA" id="ARBA00022679"/>
    </source>
</evidence>
<protein>
    <recommendedName>
        <fullName evidence="5">Release factor glutamine methyltransferase</fullName>
        <shortName evidence="5">RF MTase</shortName>
        <ecNumber evidence="5">2.1.1.297</ecNumber>
    </recommendedName>
    <alternativeName>
        <fullName evidence="5">N5-glutamine methyltransferase PrmC</fullName>
    </alternativeName>
    <alternativeName>
        <fullName evidence="5">Protein-(glutamine-N5) MTase PrmC</fullName>
    </alternativeName>
    <alternativeName>
        <fullName evidence="5">Protein-glutamine N-methyltransferase PrmC</fullName>
    </alternativeName>
</protein>
<dbReference type="InterPro" id="IPR007848">
    <property type="entry name" value="Small_mtfrase_dom"/>
</dbReference>
<gene>
    <name evidence="5 7" type="primary">prmC</name>
    <name evidence="7" type="ORF">AB6A68_07185</name>
</gene>
<keyword evidence="8" id="KW-1185">Reference proteome</keyword>
<name>A0ABV3Y225_9ACTN</name>
<evidence type="ECO:0000313" key="7">
    <source>
        <dbReference type="EMBL" id="MEX6429622.1"/>
    </source>
</evidence>
<feature type="binding site" evidence="5">
    <location>
        <begin position="178"/>
        <end position="181"/>
    </location>
    <ligand>
        <name>substrate</name>
    </ligand>
</feature>
<comment type="function">
    <text evidence="5">Methylates the class 1 translation termination release factors RF1/PrfA and RF2/PrfB on the glutamine residue of the universally conserved GGQ motif.</text>
</comment>
<dbReference type="InterPro" id="IPR004556">
    <property type="entry name" value="HemK-like"/>
</dbReference>
<feature type="binding site" evidence="5">
    <location>
        <begin position="110"/>
        <end position="114"/>
    </location>
    <ligand>
        <name>S-adenosyl-L-methionine</name>
        <dbReference type="ChEBI" id="CHEBI:59789"/>
    </ligand>
</feature>
<dbReference type="RefSeq" id="WP_298384468.1">
    <property type="nucleotide sequence ID" value="NZ_JBFSHR010000020.1"/>
</dbReference>
<dbReference type="GO" id="GO:0102559">
    <property type="term" value="F:peptide chain release factor N(5)-glutamine methyltransferase activity"/>
    <property type="evidence" value="ECO:0007669"/>
    <property type="project" value="UniProtKB-EC"/>
</dbReference>